<dbReference type="AlphaFoldDB" id="A0AAD7F501"/>
<protein>
    <recommendedName>
        <fullName evidence="6">RNI-like protein</fullName>
    </recommendedName>
</protein>
<evidence type="ECO:0008006" key="6">
    <source>
        <dbReference type="Google" id="ProtNLM"/>
    </source>
</evidence>
<evidence type="ECO:0000256" key="2">
    <source>
        <dbReference type="ARBA" id="ARBA00022614"/>
    </source>
</evidence>
<proteinExistence type="predicted"/>
<keyword evidence="2" id="KW-0433">Leucine-rich repeat</keyword>
<evidence type="ECO:0000313" key="5">
    <source>
        <dbReference type="Proteomes" id="UP001218218"/>
    </source>
</evidence>
<keyword evidence="3" id="KW-0677">Repeat</keyword>
<evidence type="ECO:0000256" key="1">
    <source>
        <dbReference type="ARBA" id="ARBA00022468"/>
    </source>
</evidence>
<dbReference type="GO" id="GO:0005829">
    <property type="term" value="C:cytosol"/>
    <property type="evidence" value="ECO:0007669"/>
    <property type="project" value="TreeGrafter"/>
</dbReference>
<evidence type="ECO:0000313" key="4">
    <source>
        <dbReference type="EMBL" id="KAJ7366978.1"/>
    </source>
</evidence>
<dbReference type="GO" id="GO:0048471">
    <property type="term" value="C:perinuclear region of cytoplasm"/>
    <property type="evidence" value="ECO:0007669"/>
    <property type="project" value="TreeGrafter"/>
</dbReference>
<organism evidence="4 5">
    <name type="scientific">Mycena albidolilacea</name>
    <dbReference type="NCBI Taxonomy" id="1033008"/>
    <lineage>
        <taxon>Eukaryota</taxon>
        <taxon>Fungi</taxon>
        <taxon>Dikarya</taxon>
        <taxon>Basidiomycota</taxon>
        <taxon>Agaricomycotina</taxon>
        <taxon>Agaricomycetes</taxon>
        <taxon>Agaricomycetidae</taxon>
        <taxon>Agaricales</taxon>
        <taxon>Marasmiineae</taxon>
        <taxon>Mycenaceae</taxon>
        <taxon>Mycena</taxon>
    </lineage>
</organism>
<dbReference type="Proteomes" id="UP001218218">
    <property type="component" value="Unassembled WGS sequence"/>
</dbReference>
<dbReference type="GO" id="GO:0031267">
    <property type="term" value="F:small GTPase binding"/>
    <property type="evidence" value="ECO:0007669"/>
    <property type="project" value="TreeGrafter"/>
</dbReference>
<dbReference type="PANTHER" id="PTHR24113">
    <property type="entry name" value="RAN GTPASE-ACTIVATING PROTEIN 1"/>
    <property type="match status" value="1"/>
</dbReference>
<name>A0AAD7F501_9AGAR</name>
<accession>A0AAD7F501</accession>
<dbReference type="PANTHER" id="PTHR24113:SF12">
    <property type="entry name" value="RAN GTPASE-ACTIVATING PROTEIN 1"/>
    <property type="match status" value="1"/>
</dbReference>
<dbReference type="InterPro" id="IPR032675">
    <property type="entry name" value="LRR_dom_sf"/>
</dbReference>
<comment type="caution">
    <text evidence="4">The sequence shown here is derived from an EMBL/GenBank/DDBJ whole genome shotgun (WGS) entry which is preliminary data.</text>
</comment>
<dbReference type="InterPro" id="IPR027038">
    <property type="entry name" value="RanGap"/>
</dbReference>
<sequence>MPTRSTSKVVDFRNQSLKLESTASVLELFEGIDLTNVGKGVLTGNMLGVAAANCKGLGQIFRQMRNLKVVKLANLGLNPQGGQTLANALLASAKNSRVLNQPSNLRVLVISRNLLRDASASNWGEVIAAHPNLTRLDMLHKNGARGWKAESDVLRMAKDLEYLDLSACMLESDGYVRIIATLGQQTYPKLHTIELGGNAFIEVHYKTLRGLFTSKLHSLATLDLSGNEDLEDNADISAIAEILEIRKSRRATHPRGIG</sequence>
<gene>
    <name evidence="4" type="ORF">DFH08DRAFT_1004789</name>
</gene>
<dbReference type="Gene3D" id="3.80.10.10">
    <property type="entry name" value="Ribonuclease Inhibitor"/>
    <property type="match status" value="1"/>
</dbReference>
<dbReference type="GO" id="GO:0005634">
    <property type="term" value="C:nucleus"/>
    <property type="evidence" value="ECO:0007669"/>
    <property type="project" value="TreeGrafter"/>
</dbReference>
<keyword evidence="1" id="KW-0343">GTPase activation</keyword>
<dbReference type="GO" id="GO:0005096">
    <property type="term" value="F:GTPase activator activity"/>
    <property type="evidence" value="ECO:0007669"/>
    <property type="project" value="UniProtKB-KW"/>
</dbReference>
<reference evidence="4" key="1">
    <citation type="submission" date="2023-03" db="EMBL/GenBank/DDBJ databases">
        <title>Massive genome expansion in bonnet fungi (Mycena s.s.) driven by repeated elements and novel gene families across ecological guilds.</title>
        <authorList>
            <consortium name="Lawrence Berkeley National Laboratory"/>
            <person name="Harder C.B."/>
            <person name="Miyauchi S."/>
            <person name="Viragh M."/>
            <person name="Kuo A."/>
            <person name="Thoen E."/>
            <person name="Andreopoulos B."/>
            <person name="Lu D."/>
            <person name="Skrede I."/>
            <person name="Drula E."/>
            <person name="Henrissat B."/>
            <person name="Morin E."/>
            <person name="Kohler A."/>
            <person name="Barry K."/>
            <person name="LaButti K."/>
            <person name="Morin E."/>
            <person name="Salamov A."/>
            <person name="Lipzen A."/>
            <person name="Mereny Z."/>
            <person name="Hegedus B."/>
            <person name="Baldrian P."/>
            <person name="Stursova M."/>
            <person name="Weitz H."/>
            <person name="Taylor A."/>
            <person name="Grigoriev I.V."/>
            <person name="Nagy L.G."/>
            <person name="Martin F."/>
            <person name="Kauserud H."/>
        </authorList>
    </citation>
    <scope>NUCLEOTIDE SEQUENCE</scope>
    <source>
        <strain evidence="4">CBHHK002</strain>
    </source>
</reference>
<dbReference type="EMBL" id="JARIHO010000002">
    <property type="protein sequence ID" value="KAJ7366978.1"/>
    <property type="molecule type" value="Genomic_DNA"/>
</dbReference>
<keyword evidence="5" id="KW-1185">Reference proteome</keyword>
<dbReference type="SUPFAM" id="SSF52047">
    <property type="entry name" value="RNI-like"/>
    <property type="match status" value="1"/>
</dbReference>
<evidence type="ECO:0000256" key="3">
    <source>
        <dbReference type="ARBA" id="ARBA00022737"/>
    </source>
</evidence>
<dbReference type="GO" id="GO:0006913">
    <property type="term" value="P:nucleocytoplasmic transport"/>
    <property type="evidence" value="ECO:0007669"/>
    <property type="project" value="TreeGrafter"/>
</dbReference>